<evidence type="ECO:0000256" key="5">
    <source>
        <dbReference type="SAM" id="Phobius"/>
    </source>
</evidence>
<keyword evidence="7" id="KW-1185">Reference proteome</keyword>
<evidence type="ECO:0008006" key="8">
    <source>
        <dbReference type="Google" id="ProtNLM"/>
    </source>
</evidence>
<dbReference type="Proteomes" id="UP000655589">
    <property type="component" value="Unassembled WGS sequence"/>
</dbReference>
<keyword evidence="2 5" id="KW-0812">Transmembrane</keyword>
<reference evidence="6" key="1">
    <citation type="journal article" date="2014" name="Int. J. Syst. Evol. Microbiol.">
        <title>Complete genome sequence of Corynebacterium casei LMG S-19264T (=DSM 44701T), isolated from a smear-ripened cheese.</title>
        <authorList>
            <consortium name="US DOE Joint Genome Institute (JGI-PGF)"/>
            <person name="Walter F."/>
            <person name="Albersmeier A."/>
            <person name="Kalinowski J."/>
            <person name="Ruckert C."/>
        </authorList>
    </citation>
    <scope>NUCLEOTIDE SEQUENCE</scope>
    <source>
        <strain evidence="6">JCM 3051</strain>
    </source>
</reference>
<dbReference type="AlphaFoldDB" id="A0A8H9GFT6"/>
<dbReference type="InterPro" id="IPR052951">
    <property type="entry name" value="Tellurite_res_ion_channel"/>
</dbReference>
<comment type="caution">
    <text evidence="6">The sequence shown here is derived from an EMBL/GenBank/DDBJ whole genome shotgun (WGS) entry which is preliminary data.</text>
</comment>
<dbReference type="GO" id="GO:0046583">
    <property type="term" value="F:monoatomic cation efflux transmembrane transporter activity"/>
    <property type="evidence" value="ECO:0007669"/>
    <property type="project" value="TreeGrafter"/>
</dbReference>
<feature type="transmembrane region" description="Helical" evidence="5">
    <location>
        <begin position="45"/>
        <end position="62"/>
    </location>
</feature>
<organism evidence="6 7">
    <name type="scientific">Promicromonospora citrea</name>
    <dbReference type="NCBI Taxonomy" id="43677"/>
    <lineage>
        <taxon>Bacteria</taxon>
        <taxon>Bacillati</taxon>
        <taxon>Actinomycetota</taxon>
        <taxon>Actinomycetes</taxon>
        <taxon>Micrococcales</taxon>
        <taxon>Promicromonosporaceae</taxon>
        <taxon>Promicromonospora</taxon>
    </lineage>
</organism>
<feature type="transmembrane region" description="Helical" evidence="5">
    <location>
        <begin position="256"/>
        <end position="276"/>
    </location>
</feature>
<feature type="transmembrane region" description="Helical" evidence="5">
    <location>
        <begin position="83"/>
        <end position="102"/>
    </location>
</feature>
<dbReference type="PANTHER" id="PTHR37955:SF1">
    <property type="entry name" value="DEP DOMAIN-CONTAINING PROTEIN"/>
    <property type="match status" value="1"/>
</dbReference>
<feature type="transmembrane region" description="Helical" evidence="5">
    <location>
        <begin position="288"/>
        <end position="311"/>
    </location>
</feature>
<evidence type="ECO:0000256" key="3">
    <source>
        <dbReference type="ARBA" id="ARBA00022989"/>
    </source>
</evidence>
<evidence type="ECO:0000256" key="2">
    <source>
        <dbReference type="ARBA" id="ARBA00022692"/>
    </source>
</evidence>
<evidence type="ECO:0000256" key="4">
    <source>
        <dbReference type="ARBA" id="ARBA00023136"/>
    </source>
</evidence>
<keyword evidence="3 5" id="KW-1133">Transmembrane helix</keyword>
<dbReference type="Gene3D" id="1.50.10.150">
    <property type="entry name" value="Voltage-dependent anion channel"/>
    <property type="match status" value="1"/>
</dbReference>
<evidence type="ECO:0000256" key="1">
    <source>
        <dbReference type="ARBA" id="ARBA00004141"/>
    </source>
</evidence>
<dbReference type="RefSeq" id="WP_212759711.1">
    <property type="nucleotide sequence ID" value="NZ_BMPT01000005.1"/>
</dbReference>
<feature type="transmembrane region" description="Helical" evidence="5">
    <location>
        <begin position="166"/>
        <end position="186"/>
    </location>
</feature>
<proteinExistence type="predicted"/>
<comment type="subcellular location">
    <subcellularLocation>
        <location evidence="1">Membrane</location>
        <topology evidence="1">Multi-pass membrane protein</topology>
    </subcellularLocation>
</comment>
<evidence type="ECO:0000313" key="6">
    <source>
        <dbReference type="EMBL" id="GGM21338.1"/>
    </source>
</evidence>
<dbReference type="Pfam" id="PF03595">
    <property type="entry name" value="SLAC1"/>
    <property type="match status" value="1"/>
</dbReference>
<dbReference type="InterPro" id="IPR004695">
    <property type="entry name" value="SLAC1/Mae1/Ssu1/TehA"/>
</dbReference>
<feature type="transmembrane region" description="Helical" evidence="5">
    <location>
        <begin position="108"/>
        <end position="129"/>
    </location>
</feature>
<protein>
    <recommendedName>
        <fullName evidence="8">Tellurite resistance protein</fullName>
    </recommendedName>
</protein>
<reference evidence="6" key="2">
    <citation type="submission" date="2020-09" db="EMBL/GenBank/DDBJ databases">
        <authorList>
            <person name="Sun Q."/>
            <person name="Ohkuma M."/>
        </authorList>
    </citation>
    <scope>NUCLEOTIDE SEQUENCE</scope>
    <source>
        <strain evidence="6">JCM 3051</strain>
    </source>
</reference>
<sequence length="316" mass="32876">MTTTEPGTRRLPLNFFGIAFGTAGLAGTWTASGQLLGAPTAVGETLWAAAALAWGIITVVYLRRSGGLRAVAGDLRHPVLGPFASLVPAVGSLLAAHLFQWYPVASGIAVWVMLALSAAFGAWFVSSVLSQPRAPAVIHGGYLLPTVAASLITAQSFATIGHRDVAIGLLAVGIMFWMLIAGALLVRYVTGPPVPPALFPTIAIFSAPPAVAGNAWWAISDGQLSTVDTVFAALMIALLLPHLFLLPMYARTPFVIGFWATTFTVAASATYSIRLLTTATGGTFGSAASWLVLLGATLTIGAVAVRSLTLVPWPRR</sequence>
<name>A0A8H9GFT6_9MICO</name>
<dbReference type="PANTHER" id="PTHR37955">
    <property type="entry name" value="TELLURITE RESISTANCE PROTEIN TEHA"/>
    <property type="match status" value="1"/>
</dbReference>
<dbReference type="GO" id="GO:0005886">
    <property type="term" value="C:plasma membrane"/>
    <property type="evidence" value="ECO:0007669"/>
    <property type="project" value="TreeGrafter"/>
</dbReference>
<feature type="transmembrane region" description="Helical" evidence="5">
    <location>
        <begin position="198"/>
        <end position="219"/>
    </location>
</feature>
<gene>
    <name evidence="6" type="ORF">GCM10010102_16300</name>
</gene>
<keyword evidence="4 5" id="KW-0472">Membrane</keyword>
<dbReference type="InterPro" id="IPR038665">
    <property type="entry name" value="Voltage-dep_anion_channel_sf"/>
</dbReference>
<feature type="transmembrane region" description="Helical" evidence="5">
    <location>
        <begin position="12"/>
        <end position="33"/>
    </location>
</feature>
<feature type="transmembrane region" description="Helical" evidence="5">
    <location>
        <begin position="231"/>
        <end position="249"/>
    </location>
</feature>
<feature type="transmembrane region" description="Helical" evidence="5">
    <location>
        <begin position="141"/>
        <end position="160"/>
    </location>
</feature>
<dbReference type="EMBL" id="BMPT01000005">
    <property type="protein sequence ID" value="GGM21338.1"/>
    <property type="molecule type" value="Genomic_DNA"/>
</dbReference>
<accession>A0A8H9GFT6</accession>
<evidence type="ECO:0000313" key="7">
    <source>
        <dbReference type="Proteomes" id="UP000655589"/>
    </source>
</evidence>